<protein>
    <submittedName>
        <fullName evidence="12">Uncharacterized protein</fullName>
        <ecNumber evidence="12">1.14.-.-</ecNumber>
    </submittedName>
</protein>
<dbReference type="PROSITE" id="PS00086">
    <property type="entry name" value="CYTOCHROME_P450"/>
    <property type="match status" value="1"/>
</dbReference>
<keyword evidence="8 11" id="KW-0503">Monooxygenase</keyword>
<evidence type="ECO:0000256" key="1">
    <source>
        <dbReference type="ARBA" id="ARBA00001971"/>
    </source>
</evidence>
<dbReference type="InterPro" id="IPR017972">
    <property type="entry name" value="Cyt_P450_CS"/>
</dbReference>
<evidence type="ECO:0000256" key="4">
    <source>
        <dbReference type="ARBA" id="ARBA00022617"/>
    </source>
</evidence>
<evidence type="ECO:0000256" key="5">
    <source>
        <dbReference type="ARBA" id="ARBA00022723"/>
    </source>
</evidence>
<comment type="similarity">
    <text evidence="3 11">Belongs to the cytochrome P450 family.</text>
</comment>
<dbReference type="Proteomes" id="UP000035880">
    <property type="component" value="Chromosome 2R"/>
</dbReference>
<sequence length="523" mass="60138">MSILQNAQRAVFSNGSIQLVRASSSQAQILANVADSEVTEARSYKDIPRPSKLEFARAFMPGGEFYDASIFDYAAAMRNRYGDIFIMPGMFGRKDWVTTFSTKDIETVFRSEGTWPERDFFPSITYFRTHKRPDVYGESVGLISAQAESWGKMRSAVNPIFMQPKGLKTYYEPLSNINNEFIERIKEIRDARTLEVPDDFMEEISRLVFESLGLVAFDRPMGLISRNRDNPDALTLFQNTKQTFRYTFELDIKPSMWKYISTPTFRKMMRLLDDILMLSQKMIKDTEDSLEKRRQAGEEVNGNSMLQRMLKVDPKLAVIMSMDVLLAGVDATSNLLSAVLLCLAKNPEKQAKLREELMKIMPTKDTLLNDETMKDMPYLRAVIKEALRYYPNGLGTLRTCPADITLSGYHVPKGSHVALGFNVLLRDNEYYPQADKFLPERWLRDPQTGKKTPISAFSYLPFGFGPRMCIGRRLVDLEIETSVAKLIRNFQVEFNYDASRPYKTFVFMEPAIPFRFKFTDIDQ</sequence>
<dbReference type="Gene3D" id="1.10.630.10">
    <property type="entry name" value="Cytochrome P450"/>
    <property type="match status" value="1"/>
</dbReference>
<reference evidence="12" key="2">
    <citation type="submission" date="2014-06" db="EMBL/GenBank/DDBJ databases">
        <authorList>
            <person name="Hu T."/>
            <person name="Eisen M.B."/>
            <person name="Thornton K.R."/>
            <person name="Andolfatto P."/>
        </authorList>
    </citation>
    <scope>NUCLEOTIDE SEQUENCE</scope>
    <source>
        <strain evidence="12">W501</strain>
    </source>
</reference>
<comment type="cofactor">
    <cofactor evidence="1 10">
        <name>heme</name>
        <dbReference type="ChEBI" id="CHEBI:30413"/>
    </cofactor>
</comment>
<dbReference type="EC" id="1.14.-.-" evidence="12"/>
<organism evidence="12">
    <name type="scientific">Drosophila simulans</name>
    <name type="common">Fruit fly</name>
    <dbReference type="NCBI Taxonomy" id="7240"/>
    <lineage>
        <taxon>Eukaryota</taxon>
        <taxon>Metazoa</taxon>
        <taxon>Ecdysozoa</taxon>
        <taxon>Arthropoda</taxon>
        <taxon>Hexapoda</taxon>
        <taxon>Insecta</taxon>
        <taxon>Pterygota</taxon>
        <taxon>Neoptera</taxon>
        <taxon>Endopterygota</taxon>
        <taxon>Diptera</taxon>
        <taxon>Brachycera</taxon>
        <taxon>Muscomorpha</taxon>
        <taxon>Ephydroidea</taxon>
        <taxon>Drosophilidae</taxon>
        <taxon>Drosophila</taxon>
        <taxon>Sophophora</taxon>
    </lineage>
</organism>
<dbReference type="KEGG" id="dsi:Dsimw501_GD25944"/>
<proteinExistence type="inferred from homology"/>
<dbReference type="GO" id="GO:0020037">
    <property type="term" value="F:heme binding"/>
    <property type="evidence" value="ECO:0007669"/>
    <property type="project" value="InterPro"/>
</dbReference>
<evidence type="ECO:0000256" key="3">
    <source>
        <dbReference type="ARBA" id="ARBA00010617"/>
    </source>
</evidence>
<dbReference type="GO" id="GO:0005506">
    <property type="term" value="F:iron ion binding"/>
    <property type="evidence" value="ECO:0007669"/>
    <property type="project" value="InterPro"/>
</dbReference>
<dbReference type="InterPro" id="IPR050479">
    <property type="entry name" value="CYP11_CYP27_families"/>
</dbReference>
<comment type="subcellular location">
    <subcellularLocation>
        <location evidence="2">Membrane</location>
    </subcellularLocation>
</comment>
<dbReference type="GO" id="GO:0016020">
    <property type="term" value="C:membrane"/>
    <property type="evidence" value="ECO:0007669"/>
    <property type="project" value="UniProtKB-SubCell"/>
</dbReference>
<dbReference type="FunFam" id="1.10.630.10:FF:000006">
    <property type="entry name" value="Cytochrome P450 302a1, mitochondrial"/>
    <property type="match status" value="1"/>
</dbReference>
<evidence type="ECO:0000256" key="10">
    <source>
        <dbReference type="PIRSR" id="PIRSR602401-1"/>
    </source>
</evidence>
<keyword evidence="4 10" id="KW-0349">Heme</keyword>
<feature type="binding site" description="axial binding residue" evidence="10">
    <location>
        <position position="469"/>
    </location>
    <ligand>
        <name>heme</name>
        <dbReference type="ChEBI" id="CHEBI:30413"/>
    </ligand>
    <ligandPart>
        <name>Fe</name>
        <dbReference type="ChEBI" id="CHEBI:18248"/>
    </ligandPart>
</feature>
<dbReference type="InterPro" id="IPR036396">
    <property type="entry name" value="Cyt_P450_sf"/>
</dbReference>
<dbReference type="GO" id="GO:0004497">
    <property type="term" value="F:monooxygenase activity"/>
    <property type="evidence" value="ECO:0007669"/>
    <property type="project" value="UniProtKB-KW"/>
</dbReference>
<dbReference type="PRINTS" id="PR00385">
    <property type="entry name" value="P450"/>
</dbReference>
<name>A0A0J9RB45_DROSI</name>
<dbReference type="OrthoDB" id="3945418at2759"/>
<dbReference type="CDD" id="cd11054">
    <property type="entry name" value="CYP24A1-like"/>
    <property type="match status" value="1"/>
</dbReference>
<dbReference type="InterPro" id="IPR002401">
    <property type="entry name" value="Cyt_P450_E_grp-I"/>
</dbReference>
<dbReference type="Bgee" id="FBgn0197221">
    <property type="expression patterns" value="Expressed in adult organism and 2 other cell types or tissues"/>
</dbReference>
<evidence type="ECO:0000256" key="9">
    <source>
        <dbReference type="ARBA" id="ARBA00023136"/>
    </source>
</evidence>
<dbReference type="EMBL" id="CM002911">
    <property type="protein sequence ID" value="KMY92904.1"/>
    <property type="molecule type" value="Genomic_DNA"/>
</dbReference>
<keyword evidence="6 11" id="KW-0560">Oxidoreductase</keyword>
<dbReference type="PANTHER" id="PTHR24279:SF120">
    <property type="entry name" value="CYTOCHROME P450"/>
    <property type="match status" value="1"/>
</dbReference>
<dbReference type="Pfam" id="PF00067">
    <property type="entry name" value="p450"/>
    <property type="match status" value="1"/>
</dbReference>
<dbReference type="AlphaFoldDB" id="A0A0J9RB45"/>
<evidence type="ECO:0000256" key="7">
    <source>
        <dbReference type="ARBA" id="ARBA00023004"/>
    </source>
</evidence>
<keyword evidence="7 10" id="KW-0408">Iron</keyword>
<keyword evidence="5 10" id="KW-0479">Metal-binding</keyword>
<dbReference type="SUPFAM" id="SSF48264">
    <property type="entry name" value="Cytochrome P450"/>
    <property type="match status" value="1"/>
</dbReference>
<evidence type="ECO:0000256" key="2">
    <source>
        <dbReference type="ARBA" id="ARBA00004370"/>
    </source>
</evidence>
<gene>
    <name evidence="12" type="primary">Dsim\GD25944</name>
    <name evidence="12" type="ORF">Dsimw501_GD25944</name>
</gene>
<evidence type="ECO:0000256" key="6">
    <source>
        <dbReference type="ARBA" id="ARBA00023002"/>
    </source>
</evidence>
<dbReference type="PRINTS" id="PR00463">
    <property type="entry name" value="EP450I"/>
</dbReference>
<dbReference type="PANTHER" id="PTHR24279">
    <property type="entry name" value="CYTOCHROME P450"/>
    <property type="match status" value="1"/>
</dbReference>
<reference evidence="12" key="3">
    <citation type="submission" date="2015-04" db="EMBL/GenBank/DDBJ databases">
        <authorList>
            <consortium name="FlyBase"/>
        </authorList>
    </citation>
    <scope>NUCLEOTIDE SEQUENCE</scope>
    <source>
        <strain evidence="12">W501</strain>
    </source>
</reference>
<dbReference type="InterPro" id="IPR001128">
    <property type="entry name" value="Cyt_P450"/>
</dbReference>
<keyword evidence="9" id="KW-0472">Membrane</keyword>
<evidence type="ECO:0000256" key="8">
    <source>
        <dbReference type="ARBA" id="ARBA00023033"/>
    </source>
</evidence>
<accession>A0A0J9RB45</accession>
<dbReference type="GO" id="GO:0016705">
    <property type="term" value="F:oxidoreductase activity, acting on paired donors, with incorporation or reduction of molecular oxygen"/>
    <property type="evidence" value="ECO:0007669"/>
    <property type="project" value="InterPro"/>
</dbReference>
<evidence type="ECO:0000313" key="12">
    <source>
        <dbReference type="EMBL" id="KMY92904.1"/>
    </source>
</evidence>
<evidence type="ECO:0000256" key="11">
    <source>
        <dbReference type="RuleBase" id="RU000461"/>
    </source>
</evidence>
<reference evidence="12" key="1">
    <citation type="journal article" date="2013" name="Genome Res.">
        <title>A second-generation assembly of the Drosophila simulans genome provides new insights into patterns of lineage-specific divergence.</title>
        <authorList>
            <person name="Hu T.T."/>
            <person name="Eisen M.B."/>
            <person name="Thornton K.R."/>
            <person name="Andolfatto P."/>
        </authorList>
    </citation>
    <scope>NUCLEOTIDE SEQUENCE [LARGE SCALE GENOMIC DNA]</scope>
    <source>
        <strain evidence="12">W501</strain>
    </source>
</reference>